<dbReference type="EMBL" id="JAMKFB020000020">
    <property type="protein sequence ID" value="KAL0165071.1"/>
    <property type="molecule type" value="Genomic_DNA"/>
</dbReference>
<proteinExistence type="predicted"/>
<reference evidence="2 3" key="1">
    <citation type="submission" date="2024-05" db="EMBL/GenBank/DDBJ databases">
        <title>Genome sequencing and assembly of Indian major carp, Cirrhinus mrigala (Hamilton, 1822).</title>
        <authorList>
            <person name="Mohindra V."/>
            <person name="Chowdhury L.M."/>
            <person name="Lal K."/>
            <person name="Jena J.K."/>
        </authorList>
    </citation>
    <scope>NUCLEOTIDE SEQUENCE [LARGE SCALE GENOMIC DNA]</scope>
    <source>
        <strain evidence="2">CM1030</strain>
        <tissue evidence="2">Blood</tissue>
    </source>
</reference>
<comment type="caution">
    <text evidence="2">The sequence shown here is derived from an EMBL/GenBank/DDBJ whole genome shotgun (WGS) entry which is preliminary data.</text>
</comment>
<evidence type="ECO:0000313" key="2">
    <source>
        <dbReference type="EMBL" id="KAL0165071.1"/>
    </source>
</evidence>
<name>A0ABD0NUW5_CIRMR</name>
<organism evidence="2 3">
    <name type="scientific">Cirrhinus mrigala</name>
    <name type="common">Mrigala</name>
    <dbReference type="NCBI Taxonomy" id="683832"/>
    <lineage>
        <taxon>Eukaryota</taxon>
        <taxon>Metazoa</taxon>
        <taxon>Chordata</taxon>
        <taxon>Craniata</taxon>
        <taxon>Vertebrata</taxon>
        <taxon>Euteleostomi</taxon>
        <taxon>Actinopterygii</taxon>
        <taxon>Neopterygii</taxon>
        <taxon>Teleostei</taxon>
        <taxon>Ostariophysi</taxon>
        <taxon>Cypriniformes</taxon>
        <taxon>Cyprinidae</taxon>
        <taxon>Labeoninae</taxon>
        <taxon>Labeonini</taxon>
        <taxon>Cirrhinus</taxon>
    </lineage>
</organism>
<feature type="region of interest" description="Disordered" evidence="1">
    <location>
        <begin position="1"/>
        <end position="22"/>
    </location>
</feature>
<keyword evidence="3" id="KW-1185">Reference proteome</keyword>
<accession>A0ABD0NUW5</accession>
<dbReference type="AlphaFoldDB" id="A0ABD0NUW5"/>
<feature type="non-terminal residue" evidence="2">
    <location>
        <position position="1"/>
    </location>
</feature>
<dbReference type="Proteomes" id="UP001529510">
    <property type="component" value="Unassembled WGS sequence"/>
</dbReference>
<protein>
    <submittedName>
        <fullName evidence="2">Uncharacterized protein</fullName>
    </submittedName>
</protein>
<feature type="non-terminal residue" evidence="2">
    <location>
        <position position="60"/>
    </location>
</feature>
<gene>
    <name evidence="2" type="ORF">M9458_040824</name>
</gene>
<evidence type="ECO:0000313" key="3">
    <source>
        <dbReference type="Proteomes" id="UP001529510"/>
    </source>
</evidence>
<sequence length="60" mass="6778">CSRGDRIGGRKAGDRHEPALSDGRHLLQPAKQQMVSSSQPPVLRPRILQRHLRRGQYLPV</sequence>
<evidence type="ECO:0000256" key="1">
    <source>
        <dbReference type="SAM" id="MobiDB-lite"/>
    </source>
</evidence>